<keyword evidence="2" id="KW-1185">Reference proteome</keyword>
<evidence type="ECO:0000313" key="1">
    <source>
        <dbReference type="EMBL" id="APU68803.1"/>
    </source>
</evidence>
<proteinExistence type="predicted"/>
<name>A0A1L7I6J9_9FLAO</name>
<dbReference type="STRING" id="1229726.GRFL_2079"/>
<reference evidence="1 2" key="1">
    <citation type="submission" date="2016-07" db="EMBL/GenBank/DDBJ databases">
        <title>Multi-omics approach to identify versatile polysaccharide utilization systems of a marine flavobacterium Gramella flava.</title>
        <authorList>
            <person name="Tang K."/>
        </authorList>
    </citation>
    <scope>NUCLEOTIDE SEQUENCE [LARGE SCALE GENOMIC DNA]</scope>
    <source>
        <strain evidence="1 2">JLT2011</strain>
    </source>
</reference>
<dbReference type="KEGG" id="gfl:GRFL_2079"/>
<evidence type="ECO:0000313" key="2">
    <source>
        <dbReference type="Proteomes" id="UP000186230"/>
    </source>
</evidence>
<dbReference type="AlphaFoldDB" id="A0A1L7I6J9"/>
<accession>A0A1L7I6J9</accession>
<protein>
    <submittedName>
        <fullName evidence="1">Uncharacterized protein</fullName>
    </submittedName>
</protein>
<sequence>MVFCQKGKLRKQLQQQIANKISVKLNFIQNNFNFLTIFQKHQPNLPKIYYACIAFFL</sequence>
<dbReference type="EMBL" id="CP016359">
    <property type="protein sequence ID" value="APU68803.1"/>
    <property type="molecule type" value="Genomic_DNA"/>
</dbReference>
<gene>
    <name evidence="1" type="ORF">GRFL_2079</name>
</gene>
<organism evidence="1 2">
    <name type="scientific">Christiangramia flava JLT2011</name>
    <dbReference type="NCBI Taxonomy" id="1229726"/>
    <lineage>
        <taxon>Bacteria</taxon>
        <taxon>Pseudomonadati</taxon>
        <taxon>Bacteroidota</taxon>
        <taxon>Flavobacteriia</taxon>
        <taxon>Flavobacteriales</taxon>
        <taxon>Flavobacteriaceae</taxon>
        <taxon>Christiangramia</taxon>
    </lineage>
</organism>
<dbReference type="Proteomes" id="UP000186230">
    <property type="component" value="Chromosome"/>
</dbReference>